<dbReference type="RefSeq" id="WP_301723360.1">
    <property type="nucleotide sequence ID" value="NZ_JAUJWV010000001.1"/>
</dbReference>
<comment type="caution">
    <text evidence="2">The sequence shown here is derived from an EMBL/GenBank/DDBJ whole genome shotgun (WGS) entry which is preliminary data.</text>
</comment>
<dbReference type="SUPFAM" id="SSF51695">
    <property type="entry name" value="PLC-like phosphodiesterases"/>
    <property type="match status" value="1"/>
</dbReference>
<evidence type="ECO:0000259" key="1">
    <source>
        <dbReference type="PROSITE" id="PS51704"/>
    </source>
</evidence>
<evidence type="ECO:0000313" key="2">
    <source>
        <dbReference type="EMBL" id="MDN7241741.1"/>
    </source>
</evidence>
<gene>
    <name evidence="2" type="ORF">QWY14_08040</name>
</gene>
<name>A0ABT8N1G9_9BACL</name>
<dbReference type="InterPro" id="IPR017946">
    <property type="entry name" value="PLC-like_Pdiesterase_TIM-brl"/>
</dbReference>
<dbReference type="Proteomes" id="UP001172055">
    <property type="component" value="Unassembled WGS sequence"/>
</dbReference>
<keyword evidence="3" id="KW-1185">Reference proteome</keyword>
<dbReference type="Gene3D" id="3.20.20.190">
    <property type="entry name" value="Phosphatidylinositol (PI) phosphodiesterase"/>
    <property type="match status" value="1"/>
</dbReference>
<feature type="domain" description="GP-PDE" evidence="1">
    <location>
        <begin position="23"/>
        <end position="261"/>
    </location>
</feature>
<evidence type="ECO:0000313" key="3">
    <source>
        <dbReference type="Proteomes" id="UP001172055"/>
    </source>
</evidence>
<dbReference type="Pfam" id="PF03009">
    <property type="entry name" value="GDPD"/>
    <property type="match status" value="1"/>
</dbReference>
<dbReference type="PANTHER" id="PTHR46211:SF14">
    <property type="entry name" value="GLYCEROPHOSPHODIESTER PHOSPHODIESTERASE"/>
    <property type="match status" value="1"/>
</dbReference>
<organism evidence="2 3">
    <name type="scientific">Planococcus shixiaomingii</name>
    <dbReference type="NCBI Taxonomy" id="3058393"/>
    <lineage>
        <taxon>Bacteria</taxon>
        <taxon>Bacillati</taxon>
        <taxon>Bacillota</taxon>
        <taxon>Bacilli</taxon>
        <taxon>Bacillales</taxon>
        <taxon>Caryophanaceae</taxon>
        <taxon>Planococcus</taxon>
    </lineage>
</organism>
<protein>
    <submittedName>
        <fullName evidence="2">Glycerophosphodiester phosphodiesterase family protein</fullName>
    </submittedName>
</protein>
<sequence>MSFVTDVNKEKRRKQKPYDWTEYALIAHAAGQIDGEVYTNSLEAFETSYKNGHRLFEIDLSITADGKLVARHGWDALHGQNFNKEEGPLTYKEFMEVPYYGKYTPMDFDALLELLEKYKDIHIVLDGKVSSVKDTEVVYGKVRKALDKSNQKIVGRLIPQMFYKEDLAVIRGLGFQDVIYVVGREEYSPESTAKFCAEHGIGVVSLSGKRTNAEFVQELTHHNIEVYMYTFNEIEKMKPYIKMGVKGFFTDTVLPHDMKDT</sequence>
<proteinExistence type="predicted"/>
<dbReference type="PANTHER" id="PTHR46211">
    <property type="entry name" value="GLYCEROPHOSPHORYL DIESTER PHOSPHODIESTERASE"/>
    <property type="match status" value="1"/>
</dbReference>
<dbReference type="EMBL" id="JAUJWV010000001">
    <property type="protein sequence ID" value="MDN7241741.1"/>
    <property type="molecule type" value="Genomic_DNA"/>
</dbReference>
<dbReference type="PROSITE" id="PS51704">
    <property type="entry name" value="GP_PDE"/>
    <property type="match status" value="1"/>
</dbReference>
<dbReference type="InterPro" id="IPR030395">
    <property type="entry name" value="GP_PDE_dom"/>
</dbReference>
<accession>A0ABT8N1G9</accession>
<reference evidence="2 3" key="1">
    <citation type="submission" date="2023-06" db="EMBL/GenBank/DDBJ databases">
        <title>Novel species in genus Planococcus.</title>
        <authorList>
            <person name="Ning S."/>
        </authorList>
    </citation>
    <scope>NUCLEOTIDE SEQUENCE [LARGE SCALE GENOMIC DNA]</scope>
    <source>
        <strain evidence="2 3">N028</strain>
    </source>
</reference>